<gene>
    <name evidence="2" type="primary">ypgQ-0</name>
    <name evidence="2" type="ORF">C8035_v003321</name>
</gene>
<dbReference type="AlphaFoldDB" id="A0A4R8QKG7"/>
<evidence type="ECO:0000313" key="2">
    <source>
        <dbReference type="EMBL" id="TDZ39478.1"/>
    </source>
</evidence>
<dbReference type="PANTHER" id="PTHR33594:SF1">
    <property type="entry name" value="HD_PDEASE DOMAIN-CONTAINING PROTEIN"/>
    <property type="match status" value="1"/>
</dbReference>
<comment type="caution">
    <text evidence="2">The sequence shown here is derived from an EMBL/GenBank/DDBJ whole genome shotgun (WGS) entry which is preliminary data.</text>
</comment>
<protein>
    <recommendedName>
        <fullName evidence="1">HD/PDEase domain-containing protein</fullName>
    </recommendedName>
</protein>
<sequence length="224" mass="24637">MGLDTSPSVLPGQAVPDELLNSITSYVEEYMSHYDGSHDYNHIKRVLSLARTILSEERKIKPNSGVAYDDSLVTLGALLHDVGDKKYLAPGQDASTLVQDVLVEKGAPHDLAARVQDLVLHVSYSSEVKNPQGVVDKLLSLPELAIVQDADRLDAIGAVGVARCFAFTGAKGGHLEGAIEHFQEKLERLESMMKTETGKKLARTRTERIVKFREWWEEEAGLKG</sequence>
<name>A0A4R8QKG7_9PEZI</name>
<proteinExistence type="predicted"/>
<organism evidence="2 3">
    <name type="scientific">Colletotrichum spinosum</name>
    <dbReference type="NCBI Taxonomy" id="1347390"/>
    <lineage>
        <taxon>Eukaryota</taxon>
        <taxon>Fungi</taxon>
        <taxon>Dikarya</taxon>
        <taxon>Ascomycota</taxon>
        <taxon>Pezizomycotina</taxon>
        <taxon>Sordariomycetes</taxon>
        <taxon>Hypocreomycetidae</taxon>
        <taxon>Glomerellales</taxon>
        <taxon>Glomerellaceae</taxon>
        <taxon>Colletotrichum</taxon>
        <taxon>Colletotrichum orbiculare species complex</taxon>
    </lineage>
</organism>
<dbReference type="EMBL" id="QAPG01000010">
    <property type="protein sequence ID" value="TDZ39478.1"/>
    <property type="molecule type" value="Genomic_DNA"/>
</dbReference>
<dbReference type="SUPFAM" id="SSF109604">
    <property type="entry name" value="HD-domain/PDEase-like"/>
    <property type="match status" value="1"/>
</dbReference>
<reference evidence="2 3" key="1">
    <citation type="submission" date="2018-11" db="EMBL/GenBank/DDBJ databases">
        <title>Genome sequence and assembly of Colletotrichum spinosum.</title>
        <authorList>
            <person name="Gan P."/>
            <person name="Shirasu K."/>
        </authorList>
    </citation>
    <scope>NUCLEOTIDE SEQUENCE [LARGE SCALE GENOMIC DNA]</scope>
    <source>
        <strain evidence="2 3">CBS 515.97</strain>
    </source>
</reference>
<evidence type="ECO:0000259" key="1">
    <source>
        <dbReference type="SMART" id="SM00471"/>
    </source>
</evidence>
<dbReference type="InterPro" id="IPR003607">
    <property type="entry name" value="HD/PDEase_dom"/>
</dbReference>
<accession>A0A4R8QKG7</accession>
<dbReference type="Pfam" id="PF01966">
    <property type="entry name" value="HD"/>
    <property type="match status" value="1"/>
</dbReference>
<dbReference type="CDD" id="cd00077">
    <property type="entry name" value="HDc"/>
    <property type="match status" value="1"/>
</dbReference>
<dbReference type="Gene3D" id="1.10.3210.50">
    <property type="match status" value="1"/>
</dbReference>
<keyword evidence="3" id="KW-1185">Reference proteome</keyword>
<dbReference type="PANTHER" id="PTHR33594">
    <property type="entry name" value="SUPERFAMILY HYDROLASE, PUTATIVE (AFU_ORTHOLOGUE AFUA_1G03035)-RELATED"/>
    <property type="match status" value="1"/>
</dbReference>
<evidence type="ECO:0000313" key="3">
    <source>
        <dbReference type="Proteomes" id="UP000295083"/>
    </source>
</evidence>
<dbReference type="Proteomes" id="UP000295083">
    <property type="component" value="Unassembled WGS sequence"/>
</dbReference>
<feature type="domain" description="HD/PDEase" evidence="1">
    <location>
        <begin position="35"/>
        <end position="165"/>
    </location>
</feature>
<dbReference type="InterPro" id="IPR006674">
    <property type="entry name" value="HD_domain"/>
</dbReference>
<dbReference type="SMART" id="SM00471">
    <property type="entry name" value="HDc"/>
    <property type="match status" value="1"/>
</dbReference>